<protein>
    <submittedName>
        <fullName evidence="4">Uncharacterized protein</fullName>
    </submittedName>
</protein>
<reference evidence="4 5" key="1">
    <citation type="submission" date="2018-11" db="EMBL/GenBank/DDBJ databases">
        <title>Genome assembly of Steccherinum ochraceum LE-BIN_3174, the white-rot fungus of the Steccherinaceae family (The Residual Polyporoid clade, Polyporales, Basidiomycota).</title>
        <authorList>
            <person name="Fedorova T.V."/>
            <person name="Glazunova O.A."/>
            <person name="Landesman E.O."/>
            <person name="Moiseenko K.V."/>
            <person name="Psurtseva N.V."/>
            <person name="Savinova O.S."/>
            <person name="Shakhova N.V."/>
            <person name="Tyazhelova T.V."/>
            <person name="Vasina D.V."/>
        </authorList>
    </citation>
    <scope>NUCLEOTIDE SEQUENCE [LARGE SCALE GENOMIC DNA]</scope>
    <source>
        <strain evidence="4 5">LE-BIN_3174</strain>
    </source>
</reference>
<feature type="compositionally biased region" description="Pro residues" evidence="1">
    <location>
        <begin position="105"/>
        <end position="114"/>
    </location>
</feature>
<feature type="transmembrane region" description="Helical" evidence="2">
    <location>
        <begin position="35"/>
        <end position="56"/>
    </location>
</feature>
<keyword evidence="2" id="KW-1133">Transmembrane helix</keyword>
<name>A0A4R0R1G7_9APHY</name>
<dbReference type="Proteomes" id="UP000292702">
    <property type="component" value="Unassembled WGS sequence"/>
</dbReference>
<keyword evidence="2" id="KW-0472">Membrane</keyword>
<evidence type="ECO:0000256" key="1">
    <source>
        <dbReference type="SAM" id="MobiDB-lite"/>
    </source>
</evidence>
<evidence type="ECO:0000313" key="4">
    <source>
        <dbReference type="EMBL" id="TCD60732.1"/>
    </source>
</evidence>
<comment type="caution">
    <text evidence="4">The sequence shown here is derived from an EMBL/GenBank/DDBJ whole genome shotgun (WGS) entry which is preliminary data.</text>
</comment>
<keyword evidence="2" id="KW-0812">Transmembrane</keyword>
<feature type="region of interest" description="Disordered" evidence="1">
    <location>
        <begin position="95"/>
        <end position="205"/>
    </location>
</feature>
<evidence type="ECO:0000313" key="5">
    <source>
        <dbReference type="Proteomes" id="UP000292702"/>
    </source>
</evidence>
<gene>
    <name evidence="4" type="ORF">EIP91_009615</name>
</gene>
<dbReference type="EMBL" id="RWJN01000552">
    <property type="protein sequence ID" value="TCD60732.1"/>
    <property type="molecule type" value="Genomic_DNA"/>
</dbReference>
<organism evidence="4 5">
    <name type="scientific">Steccherinum ochraceum</name>
    <dbReference type="NCBI Taxonomy" id="92696"/>
    <lineage>
        <taxon>Eukaryota</taxon>
        <taxon>Fungi</taxon>
        <taxon>Dikarya</taxon>
        <taxon>Basidiomycota</taxon>
        <taxon>Agaricomycotina</taxon>
        <taxon>Agaricomycetes</taxon>
        <taxon>Polyporales</taxon>
        <taxon>Steccherinaceae</taxon>
        <taxon>Steccherinum</taxon>
    </lineage>
</organism>
<keyword evidence="3" id="KW-0732">Signal</keyword>
<sequence length="205" mass="22508">MHWNIFIAFCSPLLLYGLTFREVNAFTTFMRYPAVLIGIFAISVAVGSVTAVPNFYGKTNSVVTRDESNHQQLALRDSIKSLYAREYDHVLEARGRPGLPIARNPLPPPRPQPNGPVTRKPLPPPPPAANGPVTRKPLPLRIPRKSLPPAPPSPSYHGIRKPVPGEPAEPSQPEEPVQSVRSHSPVLMHHPTLVPQKAQFGNADD</sequence>
<evidence type="ECO:0000256" key="3">
    <source>
        <dbReference type="SAM" id="SignalP"/>
    </source>
</evidence>
<proteinExistence type="predicted"/>
<accession>A0A4R0R1G7</accession>
<evidence type="ECO:0000256" key="2">
    <source>
        <dbReference type="SAM" id="Phobius"/>
    </source>
</evidence>
<keyword evidence="5" id="KW-1185">Reference proteome</keyword>
<dbReference type="AlphaFoldDB" id="A0A4R0R1G7"/>
<feature type="signal peptide" evidence="3">
    <location>
        <begin position="1"/>
        <end position="25"/>
    </location>
</feature>
<feature type="chain" id="PRO_5020750057" evidence="3">
    <location>
        <begin position="26"/>
        <end position="205"/>
    </location>
</feature>